<feature type="transmembrane region" description="Helical" evidence="1">
    <location>
        <begin position="152"/>
        <end position="179"/>
    </location>
</feature>
<feature type="transmembrane region" description="Helical" evidence="1">
    <location>
        <begin position="191"/>
        <end position="211"/>
    </location>
</feature>
<accession>A0ABV9G1Q2</accession>
<keyword evidence="1" id="KW-0812">Transmembrane</keyword>
<feature type="transmembrane region" description="Helical" evidence="1">
    <location>
        <begin position="350"/>
        <end position="369"/>
    </location>
</feature>
<comment type="caution">
    <text evidence="2">The sequence shown here is derived from an EMBL/GenBank/DDBJ whole genome shotgun (WGS) entry which is preliminary data.</text>
</comment>
<protein>
    <recommendedName>
        <fullName evidence="4">Glycosyltransferase RgtA/B/C/D-like domain-containing protein</fullName>
    </recommendedName>
</protein>
<gene>
    <name evidence="2" type="ORF">ACFO9E_03090</name>
</gene>
<sequence length="407" mass="43535">MVAAVLHLCVVLVVHSQTNGYPLFPDARGYDSASNAIAAAWRSGSRLEARDLHALAGSAVWGYPAIMALCRVMTGGGWLAAKTVLALFSATGAVAAYGLAIASGRGRKRAAVVGLMVGTSPSLLLWDAWGLKDGLIASLVLWSLLVQTRARFSVACVSTMLSVYVCLYMRPAAALFLAVALLSRVRCSRKYLAGSLIVVGAAALFVLPRLMLLLDLVDSLEVQDGTRLGFAGGYGSENLLDHPQYLVTLLLGPFPWEFGPETANPGRWLYLGTIIWIASLVLAPTALRRAWSDTTGVGRAAVVGAAAYTAVYLATFGGAFYRQRSLLECMLIILVVLYLPLAPARAMMRIHVWLALVAGVAVVHSPHLAPTMWGKLLAACVIILAVPLTFMCSLRQGAARRFRDHRT</sequence>
<evidence type="ECO:0000256" key="1">
    <source>
        <dbReference type="SAM" id="Phobius"/>
    </source>
</evidence>
<dbReference type="Proteomes" id="UP001595993">
    <property type="component" value="Unassembled WGS sequence"/>
</dbReference>
<evidence type="ECO:0000313" key="3">
    <source>
        <dbReference type="Proteomes" id="UP001595993"/>
    </source>
</evidence>
<keyword evidence="1" id="KW-1133">Transmembrane helix</keyword>
<dbReference type="RefSeq" id="WP_381191348.1">
    <property type="nucleotide sequence ID" value="NZ_JBHSFE010000004.1"/>
</dbReference>
<feature type="transmembrane region" description="Helical" evidence="1">
    <location>
        <begin position="268"/>
        <end position="287"/>
    </location>
</feature>
<feature type="transmembrane region" description="Helical" evidence="1">
    <location>
        <begin position="299"/>
        <end position="319"/>
    </location>
</feature>
<dbReference type="EMBL" id="JBHSFE010000004">
    <property type="protein sequence ID" value="MFC4606817.1"/>
    <property type="molecule type" value="Genomic_DNA"/>
</dbReference>
<evidence type="ECO:0008006" key="4">
    <source>
        <dbReference type="Google" id="ProtNLM"/>
    </source>
</evidence>
<feature type="transmembrane region" description="Helical" evidence="1">
    <location>
        <begin position="83"/>
        <end position="102"/>
    </location>
</feature>
<proteinExistence type="predicted"/>
<keyword evidence="1" id="KW-0472">Membrane</keyword>
<organism evidence="2 3">
    <name type="scientific">Streptomyces maoxianensis</name>
    <dbReference type="NCBI Taxonomy" id="1459942"/>
    <lineage>
        <taxon>Bacteria</taxon>
        <taxon>Bacillati</taxon>
        <taxon>Actinomycetota</taxon>
        <taxon>Actinomycetes</taxon>
        <taxon>Kitasatosporales</taxon>
        <taxon>Streptomycetaceae</taxon>
        <taxon>Streptomyces</taxon>
    </lineage>
</organism>
<evidence type="ECO:0000313" key="2">
    <source>
        <dbReference type="EMBL" id="MFC4606817.1"/>
    </source>
</evidence>
<feature type="transmembrane region" description="Helical" evidence="1">
    <location>
        <begin position="325"/>
        <end position="343"/>
    </location>
</feature>
<name>A0ABV9G1Q2_9ACTN</name>
<reference evidence="3" key="1">
    <citation type="journal article" date="2019" name="Int. J. Syst. Evol. Microbiol.">
        <title>The Global Catalogue of Microorganisms (GCM) 10K type strain sequencing project: providing services to taxonomists for standard genome sequencing and annotation.</title>
        <authorList>
            <consortium name="The Broad Institute Genomics Platform"/>
            <consortium name="The Broad Institute Genome Sequencing Center for Infectious Disease"/>
            <person name="Wu L."/>
            <person name="Ma J."/>
        </authorList>
    </citation>
    <scope>NUCLEOTIDE SEQUENCE [LARGE SCALE GENOMIC DNA]</scope>
    <source>
        <strain evidence="3">CGMCC 4.7139</strain>
    </source>
</reference>
<feature type="transmembrane region" description="Helical" evidence="1">
    <location>
        <begin position="375"/>
        <end position="394"/>
    </location>
</feature>
<keyword evidence="3" id="KW-1185">Reference proteome</keyword>